<feature type="region of interest" description="Disordered" evidence="5">
    <location>
        <begin position="1"/>
        <end position="27"/>
    </location>
</feature>
<proteinExistence type="inferred from homology"/>
<dbReference type="InterPro" id="IPR000079">
    <property type="entry name" value="HMGN_fam"/>
</dbReference>
<keyword evidence="4" id="KW-0539">Nucleus</keyword>
<evidence type="ECO:0000256" key="4">
    <source>
        <dbReference type="ARBA" id="ARBA00023242"/>
    </source>
</evidence>
<comment type="subcellular location">
    <subcellularLocation>
        <location evidence="1">Nucleus</location>
    </subcellularLocation>
</comment>
<dbReference type="AlphaFoldDB" id="A0A4U1F2R5"/>
<evidence type="ECO:0000256" key="3">
    <source>
        <dbReference type="ARBA" id="ARBA00023125"/>
    </source>
</evidence>
<comment type="similarity">
    <text evidence="2">Belongs to the HMGN family.</text>
</comment>
<reference evidence="7" key="1">
    <citation type="journal article" date="2019" name="IScience">
        <title>Narwhal Genome Reveals Long-Term Low Genetic Diversity despite Current Large Abundance Size.</title>
        <authorList>
            <person name="Westbury M.V."/>
            <person name="Petersen B."/>
            <person name="Garde E."/>
            <person name="Heide-Jorgensen M.P."/>
            <person name="Lorenzen E.D."/>
        </authorList>
    </citation>
    <scope>NUCLEOTIDE SEQUENCE [LARGE SCALE GENOMIC DNA]</scope>
</reference>
<dbReference type="Proteomes" id="UP000308365">
    <property type="component" value="Unassembled WGS sequence"/>
</dbReference>
<dbReference type="GO" id="GO:0005634">
    <property type="term" value="C:nucleus"/>
    <property type="evidence" value="ECO:0007669"/>
    <property type="project" value="UniProtKB-SubCell"/>
</dbReference>
<protein>
    <submittedName>
        <fullName evidence="6">Uncharacterized protein</fullName>
    </submittedName>
</protein>
<evidence type="ECO:0000256" key="5">
    <source>
        <dbReference type="SAM" id="MobiDB-lite"/>
    </source>
</evidence>
<evidence type="ECO:0000256" key="1">
    <source>
        <dbReference type="ARBA" id="ARBA00004123"/>
    </source>
</evidence>
<evidence type="ECO:0000256" key="2">
    <source>
        <dbReference type="ARBA" id="ARBA00007696"/>
    </source>
</evidence>
<accession>A0A4U1F2R5</accession>
<comment type="caution">
    <text evidence="6">The sequence shown here is derived from an EMBL/GenBank/DDBJ whole genome shotgun (WGS) entry which is preliminary data.</text>
</comment>
<organism evidence="6 7">
    <name type="scientific">Monodon monoceros</name>
    <name type="common">Narwhal</name>
    <name type="synonym">Ceratodon monodon</name>
    <dbReference type="NCBI Taxonomy" id="40151"/>
    <lineage>
        <taxon>Eukaryota</taxon>
        <taxon>Metazoa</taxon>
        <taxon>Chordata</taxon>
        <taxon>Craniata</taxon>
        <taxon>Vertebrata</taxon>
        <taxon>Euteleostomi</taxon>
        <taxon>Mammalia</taxon>
        <taxon>Eutheria</taxon>
        <taxon>Laurasiatheria</taxon>
        <taxon>Artiodactyla</taxon>
        <taxon>Whippomorpha</taxon>
        <taxon>Cetacea</taxon>
        <taxon>Odontoceti</taxon>
        <taxon>Monodontidae</taxon>
        <taxon>Monodon</taxon>
    </lineage>
</organism>
<evidence type="ECO:0000313" key="7">
    <source>
        <dbReference type="Proteomes" id="UP000308365"/>
    </source>
</evidence>
<gene>
    <name evidence="6" type="ORF">EI555_021384</name>
</gene>
<dbReference type="Pfam" id="PF01101">
    <property type="entry name" value="HMG14_17"/>
    <property type="match status" value="1"/>
</dbReference>
<name>A0A4U1F2R5_MONMO</name>
<dbReference type="EMBL" id="RWIC01000516">
    <property type="protein sequence ID" value="TKC42866.1"/>
    <property type="molecule type" value="Genomic_DNA"/>
</dbReference>
<dbReference type="SMART" id="SM00527">
    <property type="entry name" value="HMG17"/>
    <property type="match status" value="1"/>
</dbReference>
<sequence length="139" mass="15677">MPKRKVSSAEGAAKEEPKRRSARLSAVSKASPLTSLFRGIVPREETKCYLCLSETGSCKSGNEAKKGGRKVQILPPVGFGTSVIINRINLPTKKCKRKGKGEQRESRLKWLTKRLKKTYLQKMEKLKMRRSEVFVCCSF</sequence>
<evidence type="ECO:0000313" key="6">
    <source>
        <dbReference type="EMBL" id="TKC42866.1"/>
    </source>
</evidence>
<dbReference type="GO" id="GO:0000785">
    <property type="term" value="C:chromatin"/>
    <property type="evidence" value="ECO:0007669"/>
    <property type="project" value="InterPro"/>
</dbReference>
<keyword evidence="3" id="KW-0238">DNA-binding</keyword>
<dbReference type="GO" id="GO:0031492">
    <property type="term" value="F:nucleosomal DNA binding"/>
    <property type="evidence" value="ECO:0007669"/>
    <property type="project" value="InterPro"/>
</dbReference>